<dbReference type="InterPro" id="IPR050109">
    <property type="entry name" value="HTH-type_TetR-like_transc_reg"/>
</dbReference>
<name>A0A255H9X6_9ACTN</name>
<dbReference type="PANTHER" id="PTHR30055">
    <property type="entry name" value="HTH-TYPE TRANSCRIPTIONAL REGULATOR RUTR"/>
    <property type="match status" value="1"/>
</dbReference>
<evidence type="ECO:0000313" key="5">
    <source>
        <dbReference type="Proteomes" id="UP000216311"/>
    </source>
</evidence>
<comment type="caution">
    <text evidence="4">The sequence shown here is derived from an EMBL/GenBank/DDBJ whole genome shotgun (WGS) entry which is preliminary data.</text>
</comment>
<dbReference type="SUPFAM" id="SSF46689">
    <property type="entry name" value="Homeodomain-like"/>
    <property type="match status" value="1"/>
</dbReference>
<keyword evidence="5" id="KW-1185">Reference proteome</keyword>
<keyword evidence="2" id="KW-0238">DNA-binding</keyword>
<dbReference type="PANTHER" id="PTHR30055:SF234">
    <property type="entry name" value="HTH-TYPE TRANSCRIPTIONAL REGULATOR BETI"/>
    <property type="match status" value="1"/>
</dbReference>
<keyword evidence="1" id="KW-0805">Transcription regulation</keyword>
<reference evidence="4 5" key="1">
    <citation type="submission" date="2017-07" db="EMBL/GenBank/DDBJ databases">
        <title>Draft whole genome sequences of clinical Proprionibacteriaceae strains.</title>
        <authorList>
            <person name="Bernier A.-M."/>
            <person name="Bernard K."/>
            <person name="Domingo M.-C."/>
        </authorList>
    </citation>
    <scope>NUCLEOTIDE SEQUENCE [LARGE SCALE GENOMIC DNA]</scope>
    <source>
        <strain evidence="4 5">NML 130396</strain>
    </source>
</reference>
<sequence>MSIVNLESLTDRQSELRDNLLALCLTEGFIGFTLDQLAARLGCSKRTLYALADSKEQLATSVVRLFFRRATEQVEATLADLDSPAARVSGYLIAVAEALRPASRQFLADLARLAPTRAIYLENTSAAAARVRSLLDEGTAAGAFRSVQADFVAEVVTATMQRIGSGQVQSNTGLDDAEAYAQLAQLVLAAVRP</sequence>
<dbReference type="GO" id="GO:0003700">
    <property type="term" value="F:DNA-binding transcription factor activity"/>
    <property type="evidence" value="ECO:0007669"/>
    <property type="project" value="TreeGrafter"/>
</dbReference>
<dbReference type="AlphaFoldDB" id="A0A255H9X6"/>
<dbReference type="OrthoDB" id="5181477at2"/>
<dbReference type="GO" id="GO:0000976">
    <property type="term" value="F:transcription cis-regulatory region binding"/>
    <property type="evidence" value="ECO:0007669"/>
    <property type="project" value="TreeGrafter"/>
</dbReference>
<dbReference type="SUPFAM" id="SSF48498">
    <property type="entry name" value="Tetracyclin repressor-like, C-terminal domain"/>
    <property type="match status" value="1"/>
</dbReference>
<evidence type="ECO:0000256" key="3">
    <source>
        <dbReference type="ARBA" id="ARBA00023163"/>
    </source>
</evidence>
<dbReference type="Gene3D" id="1.10.357.10">
    <property type="entry name" value="Tetracycline Repressor, domain 2"/>
    <property type="match status" value="1"/>
</dbReference>
<dbReference type="RefSeq" id="WP_094362838.1">
    <property type="nucleotide sequence ID" value="NZ_NMVQ01000003.1"/>
</dbReference>
<proteinExistence type="predicted"/>
<organism evidence="4 5">
    <name type="scientific">Enemella dayhoffiae</name>
    <dbReference type="NCBI Taxonomy" id="2016507"/>
    <lineage>
        <taxon>Bacteria</taxon>
        <taxon>Bacillati</taxon>
        <taxon>Actinomycetota</taxon>
        <taxon>Actinomycetes</taxon>
        <taxon>Propionibacteriales</taxon>
        <taxon>Propionibacteriaceae</taxon>
        <taxon>Enemella</taxon>
    </lineage>
</organism>
<evidence type="ECO:0000256" key="1">
    <source>
        <dbReference type="ARBA" id="ARBA00023015"/>
    </source>
</evidence>
<evidence type="ECO:0000256" key="2">
    <source>
        <dbReference type="ARBA" id="ARBA00023125"/>
    </source>
</evidence>
<dbReference type="InterPro" id="IPR009057">
    <property type="entry name" value="Homeodomain-like_sf"/>
</dbReference>
<dbReference type="Proteomes" id="UP000216311">
    <property type="component" value="Unassembled WGS sequence"/>
</dbReference>
<evidence type="ECO:0000313" key="4">
    <source>
        <dbReference type="EMBL" id="OYO24531.1"/>
    </source>
</evidence>
<keyword evidence="3" id="KW-0804">Transcription</keyword>
<dbReference type="EMBL" id="NMVQ01000003">
    <property type="protein sequence ID" value="OYO24531.1"/>
    <property type="molecule type" value="Genomic_DNA"/>
</dbReference>
<gene>
    <name evidence="4" type="ORF">CGZ93_03435</name>
</gene>
<dbReference type="InterPro" id="IPR036271">
    <property type="entry name" value="Tet_transcr_reg_TetR-rel_C_sf"/>
</dbReference>
<protein>
    <submittedName>
        <fullName evidence="4">TetR family transcriptional regulator</fullName>
    </submittedName>
</protein>
<dbReference type="Gene3D" id="1.10.10.60">
    <property type="entry name" value="Homeodomain-like"/>
    <property type="match status" value="1"/>
</dbReference>
<accession>A0A255H9X6</accession>